<dbReference type="Proteomes" id="UP000012062">
    <property type="component" value="Unassembled WGS sequence"/>
</dbReference>
<reference evidence="1 2" key="1">
    <citation type="submission" date="2013-02" db="EMBL/GenBank/DDBJ databases">
        <authorList>
            <person name="Genoscope - CEA"/>
        </authorList>
    </citation>
    <scope>NUCLEOTIDE SEQUENCE [LARGE SCALE GENOMIC DNA]</scope>
    <source>
        <strain evidence="1 2">STM 2683</strain>
    </source>
</reference>
<gene>
    <name evidence="1" type="ORF">MESS2_90013</name>
</gene>
<name>M5EYT0_9HYPH</name>
<dbReference type="AlphaFoldDB" id="M5EYT0"/>
<evidence type="ECO:0000313" key="2">
    <source>
        <dbReference type="Proteomes" id="UP000012062"/>
    </source>
</evidence>
<dbReference type="STRING" id="1297569.MESS2_90013"/>
<comment type="caution">
    <text evidence="1">The sequence shown here is derived from an EMBL/GenBank/DDBJ whole genome shotgun (WGS) entry which is preliminary data.</text>
</comment>
<sequence length="21" mass="2444">MASPKILEIWARALAKREGRF</sequence>
<organism evidence="1 2">
    <name type="scientific">Mesorhizobium metallidurans STM 2683</name>
    <dbReference type="NCBI Taxonomy" id="1297569"/>
    <lineage>
        <taxon>Bacteria</taxon>
        <taxon>Pseudomonadati</taxon>
        <taxon>Pseudomonadota</taxon>
        <taxon>Alphaproteobacteria</taxon>
        <taxon>Hyphomicrobiales</taxon>
        <taxon>Phyllobacteriaceae</taxon>
        <taxon>Mesorhizobium</taxon>
    </lineage>
</organism>
<protein>
    <submittedName>
        <fullName evidence="1">Uncharacterized protein</fullName>
    </submittedName>
</protein>
<keyword evidence="2" id="KW-1185">Reference proteome</keyword>
<accession>M5EYT0</accession>
<evidence type="ECO:0000313" key="1">
    <source>
        <dbReference type="EMBL" id="CCV09208.1"/>
    </source>
</evidence>
<dbReference type="EMBL" id="CAUM01000161">
    <property type="protein sequence ID" value="CCV09208.1"/>
    <property type="molecule type" value="Genomic_DNA"/>
</dbReference>
<proteinExistence type="predicted"/>